<dbReference type="Proteomes" id="UP000634476">
    <property type="component" value="Unassembled WGS sequence"/>
</dbReference>
<feature type="compositionally biased region" description="Low complexity" evidence="1">
    <location>
        <begin position="114"/>
        <end position="125"/>
    </location>
</feature>
<feature type="transmembrane region" description="Helical" evidence="2">
    <location>
        <begin position="12"/>
        <end position="34"/>
    </location>
</feature>
<proteinExistence type="predicted"/>
<evidence type="ECO:0000256" key="1">
    <source>
        <dbReference type="SAM" id="MobiDB-lite"/>
    </source>
</evidence>
<evidence type="ECO:0000256" key="2">
    <source>
        <dbReference type="SAM" id="Phobius"/>
    </source>
</evidence>
<sequence>MGARGLGSRAVPALGVTAAVTVAVVAATGVFIAGRAERAHEATRAAEAATAALTWKKGACVEREGGRFALVLCDDADGRVISMVGLRAPDCPVITDEFVRITTPPVTPSPKAPASPASKASSPKASDPERAEAGMSASRSDRTACVRNLRGPHPGDPGRGGGVLRAGDCLTLREGERPCSAEGWYGKVLAVVERSSACPREALDAIALDDRAVACLGEGGRVLSAGDCVARPGGRLVSREALVKAPCASGRAWAKVTARAEARSGCPRGSDRYLRVRDPGVRRPVTCLRRTAKSGAR</sequence>
<dbReference type="AlphaFoldDB" id="A0A8J3STB7"/>
<accession>A0A8J3STB7</accession>
<organism evidence="3 4">
    <name type="scientific">Planobispora takensis</name>
    <dbReference type="NCBI Taxonomy" id="1367882"/>
    <lineage>
        <taxon>Bacteria</taxon>
        <taxon>Bacillati</taxon>
        <taxon>Actinomycetota</taxon>
        <taxon>Actinomycetes</taxon>
        <taxon>Streptosporangiales</taxon>
        <taxon>Streptosporangiaceae</taxon>
        <taxon>Planobispora</taxon>
    </lineage>
</organism>
<reference evidence="3" key="1">
    <citation type="submission" date="2021-01" db="EMBL/GenBank/DDBJ databases">
        <title>Whole genome shotgun sequence of Planobispora takensis NBRC 109077.</title>
        <authorList>
            <person name="Komaki H."/>
            <person name="Tamura T."/>
        </authorList>
    </citation>
    <scope>NUCLEOTIDE SEQUENCE</scope>
    <source>
        <strain evidence="3">NBRC 109077</strain>
    </source>
</reference>
<name>A0A8J3STB7_9ACTN</name>
<feature type="region of interest" description="Disordered" evidence="1">
    <location>
        <begin position="102"/>
        <end position="164"/>
    </location>
</feature>
<evidence type="ECO:0000313" key="4">
    <source>
        <dbReference type="Proteomes" id="UP000634476"/>
    </source>
</evidence>
<gene>
    <name evidence="3" type="ORF">Pta02_09930</name>
</gene>
<protein>
    <submittedName>
        <fullName evidence="3">Uncharacterized protein</fullName>
    </submittedName>
</protein>
<keyword evidence="2" id="KW-0812">Transmembrane</keyword>
<comment type="caution">
    <text evidence="3">The sequence shown here is derived from an EMBL/GenBank/DDBJ whole genome shotgun (WGS) entry which is preliminary data.</text>
</comment>
<keyword evidence="4" id="KW-1185">Reference proteome</keyword>
<dbReference type="EMBL" id="BOOK01000005">
    <property type="protein sequence ID" value="GIH98984.1"/>
    <property type="molecule type" value="Genomic_DNA"/>
</dbReference>
<keyword evidence="2" id="KW-0472">Membrane</keyword>
<evidence type="ECO:0000313" key="3">
    <source>
        <dbReference type="EMBL" id="GIH98984.1"/>
    </source>
</evidence>
<keyword evidence="2" id="KW-1133">Transmembrane helix</keyword>